<dbReference type="Pfam" id="PF13460">
    <property type="entry name" value="NAD_binding_10"/>
    <property type="match status" value="1"/>
</dbReference>
<feature type="domain" description="NAD(P)-binding" evidence="2">
    <location>
        <begin position="11"/>
        <end position="223"/>
    </location>
</feature>
<sequence>MASSHHVLLIGGHGKIAQLLTPLLLKRSWTVTSMIRTQEQAPAIEKLGSGLPGKLHVLVSSVGEVSTQERAAAILNNVKPDYVAWSAGAGGKGGPEMTFKIDRDAAVHFIRAAADIPSIKRFLLVSYGGSRRAGASWWPEGEWDEYNKKVNYGVLATYYKAKIAADEVLYETSKKSSTLVGICLRPATLTDEPAGKVELGKTAHVNGDASRATVAATADALLAADGVKNTWLDLQGGSEDLDAAVKRCIKDGVDTAEGEEIFTSRI</sequence>
<dbReference type="PANTHER" id="PTHR15020:SF50">
    <property type="entry name" value="UPF0659 PROTEIN YMR090W"/>
    <property type="match status" value="1"/>
</dbReference>
<comment type="similarity">
    <text evidence="1">Belongs to the avfA family.</text>
</comment>
<protein>
    <recommendedName>
        <fullName evidence="2">NAD(P)-binding domain-containing protein</fullName>
    </recommendedName>
</protein>
<name>A0A7D5YRJ4_9HYPO</name>
<dbReference type="PANTHER" id="PTHR15020">
    <property type="entry name" value="FLAVIN REDUCTASE-RELATED"/>
    <property type="match status" value="1"/>
</dbReference>
<dbReference type="AlphaFoldDB" id="A0A7D5YRJ4"/>
<dbReference type="OrthoDB" id="10254604at2759"/>
<dbReference type="GeneID" id="26238049"/>
<evidence type="ECO:0000313" key="3">
    <source>
        <dbReference type="EMBL" id="QLI63724.1"/>
    </source>
</evidence>
<dbReference type="RefSeq" id="XP_065985637.1">
    <property type="nucleotide sequence ID" value="XM_066129831.1"/>
</dbReference>
<dbReference type="Gene3D" id="3.40.50.720">
    <property type="entry name" value="NAD(P)-binding Rossmann-like Domain"/>
    <property type="match status" value="1"/>
</dbReference>
<accession>A0A7D5YRJ4</accession>
<dbReference type="EMBL" id="CP058932">
    <property type="protein sequence ID" value="QLI63724.1"/>
    <property type="molecule type" value="Genomic_DNA"/>
</dbReference>
<dbReference type="KEGG" id="mbrn:26238049"/>
<evidence type="ECO:0000259" key="2">
    <source>
        <dbReference type="Pfam" id="PF13460"/>
    </source>
</evidence>
<dbReference type="InterPro" id="IPR016040">
    <property type="entry name" value="NAD(P)-bd_dom"/>
</dbReference>
<organism evidence="3 4">
    <name type="scientific">Metarhizium brunneum</name>
    <dbReference type="NCBI Taxonomy" id="500148"/>
    <lineage>
        <taxon>Eukaryota</taxon>
        <taxon>Fungi</taxon>
        <taxon>Dikarya</taxon>
        <taxon>Ascomycota</taxon>
        <taxon>Pezizomycotina</taxon>
        <taxon>Sordariomycetes</taxon>
        <taxon>Hypocreomycetidae</taxon>
        <taxon>Hypocreales</taxon>
        <taxon>Clavicipitaceae</taxon>
        <taxon>Metarhizium</taxon>
    </lineage>
</organism>
<proteinExistence type="inferred from homology"/>
<evidence type="ECO:0000256" key="1">
    <source>
        <dbReference type="ARBA" id="ARBA00038376"/>
    </source>
</evidence>
<dbReference type="InterPro" id="IPR036291">
    <property type="entry name" value="NAD(P)-bd_dom_sf"/>
</dbReference>
<keyword evidence="4" id="KW-1185">Reference proteome</keyword>
<evidence type="ECO:0000313" key="4">
    <source>
        <dbReference type="Proteomes" id="UP000510686"/>
    </source>
</evidence>
<reference evidence="3 4" key="1">
    <citation type="submission" date="2020-07" db="EMBL/GenBank/DDBJ databases">
        <title>Telomere length de novo assembly of all 7 chromosomes of the fungus, Metarhizium brunneum, using a novel assembly pipeline.</title>
        <authorList>
            <person name="Saud z."/>
            <person name="Kortsinoglou A."/>
            <person name="Kouvelis V.N."/>
            <person name="Butt T.M."/>
        </authorList>
    </citation>
    <scope>NUCLEOTIDE SEQUENCE [LARGE SCALE GENOMIC DNA]</scope>
    <source>
        <strain evidence="3 4">4556</strain>
    </source>
</reference>
<dbReference type="SUPFAM" id="SSF51735">
    <property type="entry name" value="NAD(P)-binding Rossmann-fold domains"/>
    <property type="match status" value="1"/>
</dbReference>
<dbReference type="Proteomes" id="UP000510686">
    <property type="component" value="Chromosome 1"/>
</dbReference>
<gene>
    <name evidence="3" type="ORF">G6M90_00g019360</name>
</gene>